<comment type="caution">
    <text evidence="1">The sequence shown here is derived from an EMBL/GenBank/DDBJ whole genome shotgun (WGS) entry which is preliminary data.</text>
</comment>
<organism evidence="1 2">
    <name type="scientific">Phenylobacterium deserti</name>
    <dbReference type="NCBI Taxonomy" id="1914756"/>
    <lineage>
        <taxon>Bacteria</taxon>
        <taxon>Pseudomonadati</taxon>
        <taxon>Pseudomonadota</taxon>
        <taxon>Alphaproteobacteria</taxon>
        <taxon>Caulobacterales</taxon>
        <taxon>Caulobacteraceae</taxon>
        <taxon>Phenylobacterium</taxon>
    </lineage>
</organism>
<reference evidence="2" key="1">
    <citation type="submission" date="2018-05" db="EMBL/GenBank/DDBJ databases">
        <authorList>
            <person name="Li X."/>
        </authorList>
    </citation>
    <scope>NUCLEOTIDE SEQUENCE [LARGE SCALE GENOMIC DNA]</scope>
    <source>
        <strain evidence="2">YIM 73061</strain>
    </source>
</reference>
<dbReference type="EMBL" id="QFYR01000001">
    <property type="protein sequence ID" value="RAK57749.1"/>
    <property type="molecule type" value="Genomic_DNA"/>
</dbReference>
<name>A0A328AT68_9CAUL</name>
<evidence type="ECO:0000313" key="2">
    <source>
        <dbReference type="Proteomes" id="UP000249725"/>
    </source>
</evidence>
<proteinExistence type="predicted"/>
<gene>
    <name evidence="1" type="ORF">DJ018_07455</name>
</gene>
<dbReference type="Proteomes" id="UP000249725">
    <property type="component" value="Unassembled WGS sequence"/>
</dbReference>
<keyword evidence="2" id="KW-1185">Reference proteome</keyword>
<sequence>MSNDAVRAVNFAILKAHRLGEPRVLELSHDQFRHLRLTGDPADWSLTRPFAYRGLRVAEAGASKGRVLVWDRAREAPMVQRIEWPVGLLQG</sequence>
<protein>
    <submittedName>
        <fullName evidence="1">Uncharacterized protein</fullName>
    </submittedName>
</protein>
<dbReference type="AlphaFoldDB" id="A0A328AT68"/>
<accession>A0A328AT68</accession>
<evidence type="ECO:0000313" key="1">
    <source>
        <dbReference type="EMBL" id="RAK57749.1"/>
    </source>
</evidence>
<dbReference type="RefSeq" id="WP_111514200.1">
    <property type="nucleotide sequence ID" value="NZ_QFYR01000001.1"/>
</dbReference>